<gene>
    <name evidence="2" type="ORF">F4553_005745</name>
</gene>
<feature type="transmembrane region" description="Helical" evidence="1">
    <location>
        <begin position="210"/>
        <end position="233"/>
    </location>
</feature>
<feature type="transmembrane region" description="Helical" evidence="1">
    <location>
        <begin position="288"/>
        <end position="309"/>
    </location>
</feature>
<sequence>MTQPQESVVRVSTLELFFDLVFVFTITQLTQNLAADLTWAGAGRVVLMLGIIWWMYDGYAWLTNTVAPTDNVRRGLLLAGMGGFLLIALAIPGSFDGSGWAFGVGYFVVNAIHSGLLLRASPAAMRMLAPLNLLSASLVLIGGFLPHDWRLIAWCAALVVQAASPYLHPLGEWSISSAHFVERHGLIVIIALGESIVAIGVGAADLPLDGPLIAVAMLGLTLAFLLWWIYFGGDDERAEHALDATPSRLRGRKAIHAFGFAHYPLLFGVVAFAAGVKKAAAYADGHLYLAQALVLGGGVAVFLLSDALFRGVLGIGTRRFRVLGGLAALLTCPLGVVNTAAQLAALLVVLVAVIAAEAHRDRAAAAVAPQAP</sequence>
<feature type="transmembrane region" description="Helical" evidence="1">
    <location>
        <begin position="76"/>
        <end position="95"/>
    </location>
</feature>
<dbReference type="InterPro" id="IPR010640">
    <property type="entry name" value="Low_temperature_requirement_A"/>
</dbReference>
<feature type="transmembrane region" description="Helical" evidence="1">
    <location>
        <begin position="185"/>
        <end position="204"/>
    </location>
</feature>
<organism evidence="2 3">
    <name type="scientific">Allocatelliglobosispora scoriae</name>
    <dbReference type="NCBI Taxonomy" id="643052"/>
    <lineage>
        <taxon>Bacteria</taxon>
        <taxon>Bacillati</taxon>
        <taxon>Actinomycetota</taxon>
        <taxon>Actinomycetes</taxon>
        <taxon>Micromonosporales</taxon>
        <taxon>Micromonosporaceae</taxon>
        <taxon>Allocatelliglobosispora</taxon>
    </lineage>
</organism>
<dbReference type="PANTHER" id="PTHR36840:SF1">
    <property type="entry name" value="BLL5714 PROTEIN"/>
    <property type="match status" value="1"/>
</dbReference>
<feature type="transmembrane region" description="Helical" evidence="1">
    <location>
        <begin position="101"/>
        <end position="120"/>
    </location>
</feature>
<feature type="transmembrane region" description="Helical" evidence="1">
    <location>
        <begin position="12"/>
        <end position="31"/>
    </location>
</feature>
<protein>
    <submittedName>
        <fullName evidence="2">Low temperature requirement protein LtrA</fullName>
    </submittedName>
</protein>
<keyword evidence="1" id="KW-1133">Transmembrane helix</keyword>
<dbReference type="RefSeq" id="WP_184841792.1">
    <property type="nucleotide sequence ID" value="NZ_JACHMN010000003.1"/>
</dbReference>
<feature type="transmembrane region" description="Helical" evidence="1">
    <location>
        <begin position="151"/>
        <end position="173"/>
    </location>
</feature>
<feature type="transmembrane region" description="Helical" evidence="1">
    <location>
        <begin position="254"/>
        <end position="276"/>
    </location>
</feature>
<feature type="transmembrane region" description="Helical" evidence="1">
    <location>
        <begin position="37"/>
        <end position="56"/>
    </location>
</feature>
<reference evidence="2 3" key="1">
    <citation type="submission" date="2020-08" db="EMBL/GenBank/DDBJ databases">
        <title>Sequencing the genomes of 1000 actinobacteria strains.</title>
        <authorList>
            <person name="Klenk H.-P."/>
        </authorList>
    </citation>
    <scope>NUCLEOTIDE SEQUENCE [LARGE SCALE GENOMIC DNA]</scope>
    <source>
        <strain evidence="2 3">DSM 45362</strain>
    </source>
</reference>
<evidence type="ECO:0000313" key="3">
    <source>
        <dbReference type="Proteomes" id="UP000587527"/>
    </source>
</evidence>
<feature type="transmembrane region" description="Helical" evidence="1">
    <location>
        <begin position="127"/>
        <end position="145"/>
    </location>
</feature>
<proteinExistence type="predicted"/>
<dbReference type="Proteomes" id="UP000587527">
    <property type="component" value="Unassembled WGS sequence"/>
</dbReference>
<accession>A0A841C091</accession>
<evidence type="ECO:0000313" key="2">
    <source>
        <dbReference type="EMBL" id="MBB5872311.1"/>
    </source>
</evidence>
<evidence type="ECO:0000256" key="1">
    <source>
        <dbReference type="SAM" id="Phobius"/>
    </source>
</evidence>
<feature type="transmembrane region" description="Helical" evidence="1">
    <location>
        <begin position="321"/>
        <end position="354"/>
    </location>
</feature>
<keyword evidence="3" id="KW-1185">Reference proteome</keyword>
<dbReference type="Pfam" id="PF06772">
    <property type="entry name" value="LtrA"/>
    <property type="match status" value="1"/>
</dbReference>
<dbReference type="AlphaFoldDB" id="A0A841C091"/>
<name>A0A841C091_9ACTN</name>
<comment type="caution">
    <text evidence="2">The sequence shown here is derived from an EMBL/GenBank/DDBJ whole genome shotgun (WGS) entry which is preliminary data.</text>
</comment>
<dbReference type="EMBL" id="JACHMN010000003">
    <property type="protein sequence ID" value="MBB5872311.1"/>
    <property type="molecule type" value="Genomic_DNA"/>
</dbReference>
<keyword evidence="1" id="KW-0472">Membrane</keyword>
<keyword evidence="1" id="KW-0812">Transmembrane</keyword>
<dbReference type="PANTHER" id="PTHR36840">
    <property type="entry name" value="BLL5714 PROTEIN"/>
    <property type="match status" value="1"/>
</dbReference>